<dbReference type="EMBL" id="JASNQZ010000007">
    <property type="protein sequence ID" value="KAL0954614.1"/>
    <property type="molecule type" value="Genomic_DNA"/>
</dbReference>
<keyword evidence="6" id="KW-1185">Reference proteome</keyword>
<comment type="caution">
    <text evidence="5">The sequence shown here is derived from an EMBL/GenBank/DDBJ whole genome shotgun (WGS) entry which is preliminary data.</text>
</comment>
<feature type="compositionally biased region" description="Low complexity" evidence="3">
    <location>
        <begin position="268"/>
        <end position="277"/>
    </location>
</feature>
<feature type="compositionally biased region" description="Basic and acidic residues" evidence="3">
    <location>
        <begin position="236"/>
        <end position="253"/>
    </location>
</feature>
<feature type="domain" description="Peptidase C14 caspase" evidence="4">
    <location>
        <begin position="58"/>
        <end position="315"/>
    </location>
</feature>
<evidence type="ECO:0000256" key="3">
    <source>
        <dbReference type="SAM" id="MobiDB-lite"/>
    </source>
</evidence>
<organism evidence="5 6">
    <name type="scientific">Hohenbuehelia grisea</name>
    <dbReference type="NCBI Taxonomy" id="104357"/>
    <lineage>
        <taxon>Eukaryota</taxon>
        <taxon>Fungi</taxon>
        <taxon>Dikarya</taxon>
        <taxon>Basidiomycota</taxon>
        <taxon>Agaricomycotina</taxon>
        <taxon>Agaricomycetes</taxon>
        <taxon>Agaricomycetidae</taxon>
        <taxon>Agaricales</taxon>
        <taxon>Pleurotineae</taxon>
        <taxon>Pleurotaceae</taxon>
        <taxon>Hohenbuehelia</taxon>
    </lineage>
</organism>
<evidence type="ECO:0000313" key="5">
    <source>
        <dbReference type="EMBL" id="KAL0954614.1"/>
    </source>
</evidence>
<evidence type="ECO:0000256" key="2">
    <source>
        <dbReference type="ARBA" id="ARBA00022807"/>
    </source>
</evidence>
<dbReference type="InterPro" id="IPR011600">
    <property type="entry name" value="Pept_C14_caspase"/>
</dbReference>
<dbReference type="Gene3D" id="3.40.50.1460">
    <property type="match status" value="1"/>
</dbReference>
<dbReference type="SUPFAM" id="SSF52129">
    <property type="entry name" value="Caspase-like"/>
    <property type="match status" value="1"/>
</dbReference>
<feature type="compositionally biased region" description="Polar residues" evidence="3">
    <location>
        <begin position="255"/>
        <end position="264"/>
    </location>
</feature>
<gene>
    <name evidence="5" type="ORF">HGRIS_003574</name>
</gene>
<sequence length="738" mass="81405">MDSLPLLGTRSGRMINFFSHFIQYLQGFSRIRTVFCAWLSRSQSKQTSPKPPRRLSFWALIVGINNYQHLHQLHGAVADAEDVLTYLTDTMHVPYDNIKYLTNEKATRREIVRSLLALGEDARIQQEDPILIFFAGRGCEAQLPCEAGAGASAEFIQMICPYEFSPVTTTHEDSQGISRATLNGLLSTVARAKGNNITVVLDCCYVPSLTQTDEFTPGLLSRGVELPRGYEMLHSVESDARSPLRPHSSEAAKENPTTAGTGSCLQEPPSSSAPQSSSITSHVLLNACSLSGTAQEDLGRGRFTHALLVLLRELAPRIHAVTYKDVMGRLPDLPWQTPTCEGIHMSRHLFNGWTPWNTSTFYPLRNTQGMTTLGAGQNDGITKGAKFDVFSSAKGDSKRLGSVDVISSFTSTAIVDPRDLALPPDASATETHIGENPDVFIAFDLDSSFIPPSHRDVCDVRKGTPPLVQARNQMFVKQRDRHDIAVSAESGDAIFDINDRFCAAAGLVRLPFKIPLSDIADIHAIFDHTADFFYCLRHSSKADLSVAEHISLEFYRLELRELEDEFEQILLPKLVERGNGARNAVNLNRAGIVEITVYGNEEDEDEQLLYGFQLSSGYHQPLFAWVVLFDMSDLSIRMIYQPRCVEGPSPTPSISPGGTLQIGYGSEGIPPQGFFLEDGLSGDVTYLKVFLSTTYVDLTDLPRPSPFTKSREPKSFLAVRSLPSSLLVAIVQRRDVAA</sequence>
<reference evidence="6" key="1">
    <citation type="submission" date="2024-06" db="EMBL/GenBank/DDBJ databases">
        <title>Multi-omics analyses provide insights into the biosynthesis of the anticancer antibiotic pleurotin in Hohenbuehelia grisea.</title>
        <authorList>
            <person name="Weaver J.A."/>
            <person name="Alberti F."/>
        </authorList>
    </citation>
    <scope>NUCLEOTIDE SEQUENCE [LARGE SCALE GENOMIC DNA]</scope>
    <source>
        <strain evidence="6">T-177</strain>
    </source>
</reference>
<keyword evidence="2" id="KW-0788">Thiol protease</keyword>
<dbReference type="InterPro" id="IPR029030">
    <property type="entry name" value="Caspase-like_dom_sf"/>
</dbReference>
<evidence type="ECO:0000259" key="4">
    <source>
        <dbReference type="Pfam" id="PF00656"/>
    </source>
</evidence>
<proteinExistence type="predicted"/>
<dbReference type="Proteomes" id="UP001556367">
    <property type="component" value="Unassembled WGS sequence"/>
</dbReference>
<dbReference type="Pfam" id="PF00656">
    <property type="entry name" value="Peptidase_C14"/>
    <property type="match status" value="1"/>
</dbReference>
<keyword evidence="1" id="KW-0053">Apoptosis</keyword>
<keyword evidence="2" id="KW-0645">Protease</keyword>
<accession>A0ABR3JFR7</accession>
<evidence type="ECO:0000313" key="6">
    <source>
        <dbReference type="Proteomes" id="UP001556367"/>
    </source>
</evidence>
<protein>
    <recommendedName>
        <fullName evidence="4">Peptidase C14 caspase domain-containing protein</fullName>
    </recommendedName>
</protein>
<keyword evidence="2" id="KW-0378">Hydrolase</keyword>
<name>A0ABR3JFR7_9AGAR</name>
<evidence type="ECO:0000256" key="1">
    <source>
        <dbReference type="ARBA" id="ARBA00022703"/>
    </source>
</evidence>
<feature type="region of interest" description="Disordered" evidence="3">
    <location>
        <begin position="236"/>
        <end position="277"/>
    </location>
</feature>